<proteinExistence type="predicted"/>
<sequence length="71" mass="7779">MTGRGTFVIPGIKKTPKTRLKNSFGELIKKIETLAASTNLQLLCNKSILNSYCPVSFNYGFISCPLGKTKP</sequence>
<name>A0A3M9N8D2_9BACT</name>
<evidence type="ECO:0000313" key="2">
    <source>
        <dbReference type="Proteomes" id="UP000267223"/>
    </source>
</evidence>
<keyword evidence="2" id="KW-1185">Reference proteome</keyword>
<organism evidence="1 2">
    <name type="scientific">Hanamia caeni</name>
    <dbReference type="NCBI Taxonomy" id="2294116"/>
    <lineage>
        <taxon>Bacteria</taxon>
        <taxon>Pseudomonadati</taxon>
        <taxon>Bacteroidota</taxon>
        <taxon>Chitinophagia</taxon>
        <taxon>Chitinophagales</taxon>
        <taxon>Chitinophagaceae</taxon>
        <taxon>Hanamia</taxon>
    </lineage>
</organism>
<comment type="caution">
    <text evidence="1">The sequence shown here is derived from an EMBL/GenBank/DDBJ whole genome shotgun (WGS) entry which is preliminary data.</text>
</comment>
<reference evidence="1 2" key="1">
    <citation type="submission" date="2018-11" db="EMBL/GenBank/DDBJ databases">
        <title>Draft genome sequence of Ferruginibacter sp. BO-59.</title>
        <authorList>
            <person name="Im W.T."/>
        </authorList>
    </citation>
    <scope>NUCLEOTIDE SEQUENCE [LARGE SCALE GENOMIC DNA]</scope>
    <source>
        <strain evidence="1 2">BO-59</strain>
    </source>
</reference>
<dbReference type="Proteomes" id="UP000267223">
    <property type="component" value="Unassembled WGS sequence"/>
</dbReference>
<dbReference type="AlphaFoldDB" id="A0A3M9N8D2"/>
<dbReference type="EMBL" id="RJJR01000015">
    <property type="protein sequence ID" value="RNI34074.1"/>
    <property type="molecule type" value="Genomic_DNA"/>
</dbReference>
<evidence type="ECO:0000313" key="1">
    <source>
        <dbReference type="EMBL" id="RNI34074.1"/>
    </source>
</evidence>
<gene>
    <name evidence="1" type="ORF">EFY79_17365</name>
</gene>
<protein>
    <submittedName>
        <fullName evidence="1">Uncharacterized protein</fullName>
    </submittedName>
</protein>
<accession>A0A3M9N8D2</accession>